<dbReference type="InterPro" id="IPR013210">
    <property type="entry name" value="LRR_N_plant-typ"/>
</dbReference>
<feature type="signal peptide" evidence="8">
    <location>
        <begin position="1"/>
        <end position="19"/>
    </location>
</feature>
<dbReference type="InterPro" id="IPR001611">
    <property type="entry name" value="Leu-rich_rpt"/>
</dbReference>
<keyword evidence="4 8" id="KW-0732">Signal</keyword>
<gene>
    <name evidence="10" type="ORF">AAHA92_33523</name>
</gene>
<dbReference type="Pfam" id="PF12799">
    <property type="entry name" value="LRR_4"/>
    <property type="match status" value="1"/>
</dbReference>
<evidence type="ECO:0000256" key="4">
    <source>
        <dbReference type="ARBA" id="ARBA00022729"/>
    </source>
</evidence>
<keyword evidence="2" id="KW-0433">Leucine-rich repeat</keyword>
<evidence type="ECO:0000259" key="9">
    <source>
        <dbReference type="Pfam" id="PF08263"/>
    </source>
</evidence>
<evidence type="ECO:0000256" key="5">
    <source>
        <dbReference type="ARBA" id="ARBA00022737"/>
    </source>
</evidence>
<dbReference type="InterPro" id="IPR032675">
    <property type="entry name" value="LRR_dom_sf"/>
</dbReference>
<dbReference type="FunFam" id="3.80.10.10:FF:000129">
    <property type="entry name" value="Leucine-rich repeat receptor-like kinase"/>
    <property type="match status" value="1"/>
</dbReference>
<comment type="subcellular location">
    <subcellularLocation>
        <location evidence="1">Membrane</location>
        <topology evidence="1">Single-pass membrane protein</topology>
    </subcellularLocation>
</comment>
<dbReference type="SUPFAM" id="SSF52058">
    <property type="entry name" value="L domain-like"/>
    <property type="match status" value="1"/>
</dbReference>
<reference evidence="10 11" key="1">
    <citation type="submission" date="2024-06" db="EMBL/GenBank/DDBJ databases">
        <title>A chromosome level genome sequence of Diviner's sage (Salvia divinorum).</title>
        <authorList>
            <person name="Ford S.A."/>
            <person name="Ro D.-K."/>
            <person name="Ness R.W."/>
            <person name="Phillips M.A."/>
        </authorList>
    </citation>
    <scope>NUCLEOTIDE SEQUENCE [LARGE SCALE GENOMIC DNA]</scope>
    <source>
        <strain evidence="10">SAF-2024a</strain>
        <tissue evidence="10">Leaf</tissue>
    </source>
</reference>
<dbReference type="InterPro" id="IPR053211">
    <property type="entry name" value="DNA_repair-toleration"/>
</dbReference>
<evidence type="ECO:0000313" key="10">
    <source>
        <dbReference type="EMBL" id="KAL1533665.1"/>
    </source>
</evidence>
<feature type="domain" description="Leucine-rich repeat-containing N-terminal plant-type" evidence="9">
    <location>
        <begin position="27"/>
        <end position="65"/>
    </location>
</feature>
<dbReference type="Pfam" id="PF00560">
    <property type="entry name" value="LRR_1"/>
    <property type="match status" value="1"/>
</dbReference>
<keyword evidence="3" id="KW-0812">Transmembrane</keyword>
<sequence length="239" mass="26168">MVSSTFSFALSIFFLNSFALSLNSIITDKHALISFRNSITSDPNAILSTNWSQNTSVCNWIGVSCGLKHRRVTALNLSGYDLAGTAAPHLGNLTFLRYLDISFNNFSGFLPFELSKLRRLKVMNVGANSFTGEMPTCGSIPREIGRLSYLRELHLGYNDGFQGGVPTEIGNLSRLEILNIDNASLTRDIPSSIFNISFLTQLSLRDNGLSGSIPTLLNLPRIEVLYLGNNKLRGIGSGQ</sequence>
<comment type="caution">
    <text evidence="10">The sequence shown here is derived from an EMBL/GenBank/DDBJ whole genome shotgun (WGS) entry which is preliminary data.</text>
</comment>
<organism evidence="10 11">
    <name type="scientific">Salvia divinorum</name>
    <name type="common">Maria pastora</name>
    <name type="synonym">Diviner's sage</name>
    <dbReference type="NCBI Taxonomy" id="28513"/>
    <lineage>
        <taxon>Eukaryota</taxon>
        <taxon>Viridiplantae</taxon>
        <taxon>Streptophyta</taxon>
        <taxon>Embryophyta</taxon>
        <taxon>Tracheophyta</taxon>
        <taxon>Spermatophyta</taxon>
        <taxon>Magnoliopsida</taxon>
        <taxon>eudicotyledons</taxon>
        <taxon>Gunneridae</taxon>
        <taxon>Pentapetalae</taxon>
        <taxon>asterids</taxon>
        <taxon>lamiids</taxon>
        <taxon>Lamiales</taxon>
        <taxon>Lamiaceae</taxon>
        <taxon>Nepetoideae</taxon>
        <taxon>Mentheae</taxon>
        <taxon>Salviinae</taxon>
        <taxon>Salvia</taxon>
        <taxon>Salvia subgen. Calosphace</taxon>
    </lineage>
</organism>
<evidence type="ECO:0000256" key="7">
    <source>
        <dbReference type="ARBA" id="ARBA00023136"/>
    </source>
</evidence>
<keyword evidence="6" id="KW-1133">Transmembrane helix</keyword>
<evidence type="ECO:0000313" key="11">
    <source>
        <dbReference type="Proteomes" id="UP001567538"/>
    </source>
</evidence>
<evidence type="ECO:0000256" key="2">
    <source>
        <dbReference type="ARBA" id="ARBA00022614"/>
    </source>
</evidence>
<accession>A0ABD1FP97</accession>
<keyword evidence="7" id="KW-0472">Membrane</keyword>
<keyword evidence="11" id="KW-1185">Reference proteome</keyword>
<proteinExistence type="predicted"/>
<name>A0ABD1FP97_SALDI</name>
<dbReference type="Pfam" id="PF08263">
    <property type="entry name" value="LRRNT_2"/>
    <property type="match status" value="1"/>
</dbReference>
<dbReference type="PANTHER" id="PTHR48060:SF21">
    <property type="entry name" value="L DOMAIN-LIKE PROTEIN"/>
    <property type="match status" value="1"/>
</dbReference>
<protein>
    <submittedName>
        <fullName evidence="10">Receptor kinase-like protein Xa21</fullName>
    </submittedName>
</protein>
<dbReference type="InterPro" id="IPR025875">
    <property type="entry name" value="Leu-rich_rpt_4"/>
</dbReference>
<dbReference type="FunFam" id="3.80.10.10:FF:000383">
    <property type="entry name" value="Leucine-rich repeat receptor protein kinase EMS1"/>
    <property type="match status" value="1"/>
</dbReference>
<keyword evidence="5" id="KW-0677">Repeat</keyword>
<evidence type="ECO:0000256" key="3">
    <source>
        <dbReference type="ARBA" id="ARBA00022692"/>
    </source>
</evidence>
<dbReference type="EMBL" id="JBEAFC010000014">
    <property type="protein sequence ID" value="KAL1533665.1"/>
    <property type="molecule type" value="Genomic_DNA"/>
</dbReference>
<evidence type="ECO:0000256" key="8">
    <source>
        <dbReference type="SAM" id="SignalP"/>
    </source>
</evidence>
<feature type="chain" id="PRO_5044889377" evidence="8">
    <location>
        <begin position="20"/>
        <end position="239"/>
    </location>
</feature>
<dbReference type="Gene3D" id="3.80.10.10">
    <property type="entry name" value="Ribonuclease Inhibitor"/>
    <property type="match status" value="2"/>
</dbReference>
<dbReference type="GO" id="GO:0016020">
    <property type="term" value="C:membrane"/>
    <property type="evidence" value="ECO:0007669"/>
    <property type="project" value="UniProtKB-SubCell"/>
</dbReference>
<dbReference type="Proteomes" id="UP001567538">
    <property type="component" value="Unassembled WGS sequence"/>
</dbReference>
<dbReference type="AlphaFoldDB" id="A0ABD1FP97"/>
<dbReference type="PANTHER" id="PTHR48060">
    <property type="entry name" value="DNA DAMAGE-REPAIR/TOLERATION PROTEIN DRT100"/>
    <property type="match status" value="1"/>
</dbReference>
<evidence type="ECO:0000256" key="6">
    <source>
        <dbReference type="ARBA" id="ARBA00022989"/>
    </source>
</evidence>
<evidence type="ECO:0000256" key="1">
    <source>
        <dbReference type="ARBA" id="ARBA00004167"/>
    </source>
</evidence>